<comment type="caution">
    <text evidence="1">The sequence shown here is derived from an EMBL/GenBank/DDBJ whole genome shotgun (WGS) entry which is preliminary data.</text>
</comment>
<protein>
    <submittedName>
        <fullName evidence="1">Uncharacterized protein</fullName>
    </submittedName>
</protein>
<organism evidence="1 2">
    <name type="scientific">Protea cynaroides</name>
    <dbReference type="NCBI Taxonomy" id="273540"/>
    <lineage>
        <taxon>Eukaryota</taxon>
        <taxon>Viridiplantae</taxon>
        <taxon>Streptophyta</taxon>
        <taxon>Embryophyta</taxon>
        <taxon>Tracheophyta</taxon>
        <taxon>Spermatophyta</taxon>
        <taxon>Magnoliopsida</taxon>
        <taxon>Proteales</taxon>
        <taxon>Proteaceae</taxon>
        <taxon>Protea</taxon>
    </lineage>
</organism>
<gene>
    <name evidence="1" type="ORF">NE237_013540</name>
</gene>
<proteinExistence type="predicted"/>
<dbReference type="PANTHER" id="PTHR36007">
    <property type="entry name" value="TRANSPORT PROTEIN-RELATED"/>
    <property type="match status" value="1"/>
</dbReference>
<dbReference type="AlphaFoldDB" id="A0A9Q0H372"/>
<reference evidence="1" key="1">
    <citation type="journal article" date="2023" name="Plant J.">
        <title>The genome of the king protea, Protea cynaroides.</title>
        <authorList>
            <person name="Chang J."/>
            <person name="Duong T.A."/>
            <person name="Schoeman C."/>
            <person name="Ma X."/>
            <person name="Roodt D."/>
            <person name="Barker N."/>
            <person name="Li Z."/>
            <person name="Van de Peer Y."/>
            <person name="Mizrachi E."/>
        </authorList>
    </citation>
    <scope>NUCLEOTIDE SEQUENCE</scope>
    <source>
        <tissue evidence="1">Young leaves</tissue>
    </source>
</reference>
<dbReference type="PANTHER" id="PTHR36007:SF2">
    <property type="entry name" value="TRANSPORT PROTEIN-RELATED"/>
    <property type="match status" value="1"/>
</dbReference>
<sequence length="126" mass="14158">MVAISAAMAKTFSIANTHLKISSKLGLNDSRCSNLSTCFLVSRNWVLHQHHLFLDSLLSHRRFQMRFVIQWKLETFSYCLKPNDQALVFALATLLVLELRGAIPAGYWMQPNPISLTILSVLGATP</sequence>
<keyword evidence="2" id="KW-1185">Reference proteome</keyword>
<evidence type="ECO:0000313" key="2">
    <source>
        <dbReference type="Proteomes" id="UP001141806"/>
    </source>
</evidence>
<dbReference type="Proteomes" id="UP001141806">
    <property type="component" value="Unassembled WGS sequence"/>
</dbReference>
<accession>A0A9Q0H372</accession>
<evidence type="ECO:0000313" key="1">
    <source>
        <dbReference type="EMBL" id="KAJ4956757.1"/>
    </source>
</evidence>
<dbReference type="GO" id="GO:0009507">
    <property type="term" value="C:chloroplast"/>
    <property type="evidence" value="ECO:0007669"/>
    <property type="project" value="TreeGrafter"/>
</dbReference>
<dbReference type="InterPro" id="IPR009577">
    <property type="entry name" value="Sm_multidrug_ex"/>
</dbReference>
<name>A0A9Q0H372_9MAGN</name>
<dbReference type="EMBL" id="JAMYWD010000011">
    <property type="protein sequence ID" value="KAJ4956757.1"/>
    <property type="molecule type" value="Genomic_DNA"/>
</dbReference>